<dbReference type="Pfam" id="PF01323">
    <property type="entry name" value="DSBA"/>
    <property type="match status" value="1"/>
</dbReference>
<organism evidence="3 4">
    <name type="scientific">Natronospirillum operosum</name>
    <dbReference type="NCBI Taxonomy" id="2759953"/>
    <lineage>
        <taxon>Bacteria</taxon>
        <taxon>Pseudomonadati</taxon>
        <taxon>Pseudomonadota</taxon>
        <taxon>Gammaproteobacteria</taxon>
        <taxon>Oceanospirillales</taxon>
        <taxon>Natronospirillaceae</taxon>
        <taxon>Natronospirillum</taxon>
    </lineage>
</organism>
<dbReference type="RefSeq" id="WP_135482931.1">
    <property type="nucleotide sequence ID" value="NZ_SRMF01000003.1"/>
</dbReference>
<keyword evidence="1" id="KW-0732">Signal</keyword>
<dbReference type="Proteomes" id="UP000297475">
    <property type="component" value="Unassembled WGS sequence"/>
</dbReference>
<dbReference type="EMBL" id="SRMF01000003">
    <property type="protein sequence ID" value="TGG93221.1"/>
    <property type="molecule type" value="Genomic_DNA"/>
</dbReference>
<dbReference type="InterPro" id="IPR050824">
    <property type="entry name" value="Thiol_disulfide_DsbA"/>
</dbReference>
<accession>A0A4Z0WE64</accession>
<sequence length="209" mass="23453">MKPFNIVLLMMLVLLAACASAPAQRDQVRQDYPQQADPDRDEVMVFFGYQCGPCHQFYEQELTHWLTTADDNVDTLLVPVVFSSSVEAAARGFHAAELMGANPDFHRSIFVAFQSNPERVATAEQVIELAGHCCGLDQEEFRRLYESEAVDRRMRQAETLTRGHGISMTPSVMVNRELVLDPYDVQMGERLIDLVDNALQGDFPSGRGI</sequence>
<dbReference type="PROSITE" id="PS51257">
    <property type="entry name" value="PROKAR_LIPOPROTEIN"/>
    <property type="match status" value="1"/>
</dbReference>
<feature type="domain" description="DSBA-like thioredoxin" evidence="2">
    <location>
        <begin position="81"/>
        <end position="182"/>
    </location>
</feature>
<name>A0A4Z0WE64_9GAMM</name>
<dbReference type="GO" id="GO:0016491">
    <property type="term" value="F:oxidoreductase activity"/>
    <property type="evidence" value="ECO:0007669"/>
    <property type="project" value="InterPro"/>
</dbReference>
<proteinExistence type="predicted"/>
<dbReference type="PANTHER" id="PTHR35891">
    <property type="entry name" value="THIOL:DISULFIDE INTERCHANGE PROTEIN DSBA"/>
    <property type="match status" value="1"/>
</dbReference>
<evidence type="ECO:0000313" key="3">
    <source>
        <dbReference type="EMBL" id="TGG93221.1"/>
    </source>
</evidence>
<protein>
    <recommendedName>
        <fullName evidence="2">DSBA-like thioredoxin domain-containing protein</fullName>
    </recommendedName>
</protein>
<gene>
    <name evidence="3" type="ORF">E4656_09170</name>
</gene>
<dbReference type="OrthoDB" id="9784896at2"/>
<feature type="chain" id="PRO_5021286601" description="DSBA-like thioredoxin domain-containing protein" evidence="1">
    <location>
        <begin position="24"/>
        <end position="209"/>
    </location>
</feature>
<evidence type="ECO:0000256" key="1">
    <source>
        <dbReference type="SAM" id="SignalP"/>
    </source>
</evidence>
<dbReference type="PANTHER" id="PTHR35891:SF3">
    <property type="entry name" value="THIOL:DISULFIDE INTERCHANGE PROTEIN DSBL"/>
    <property type="match status" value="1"/>
</dbReference>
<feature type="signal peptide" evidence="1">
    <location>
        <begin position="1"/>
        <end position="23"/>
    </location>
</feature>
<evidence type="ECO:0000313" key="4">
    <source>
        <dbReference type="Proteomes" id="UP000297475"/>
    </source>
</evidence>
<reference evidence="3 4" key="1">
    <citation type="submission" date="2019-04" db="EMBL/GenBank/DDBJ databases">
        <title>Natronospirillum operosus gen. nov., sp. nov., a haloalkaliphilic satellite isolated from decaying biomass of laboratory culture of cyanobacterium Geitlerinema sp. and proposal of Natronospirillaceae fam. nov. and Saccharospirillaceae fam. nov.</title>
        <authorList>
            <person name="Kevbrin V."/>
            <person name="Boltyanskaya Y."/>
            <person name="Koziaeva V."/>
            <person name="Grouzdev D.S."/>
            <person name="Park M."/>
            <person name="Cho J."/>
        </authorList>
    </citation>
    <scope>NUCLEOTIDE SEQUENCE [LARGE SCALE GENOMIC DNA]</scope>
    <source>
        <strain evidence="3 4">G-116</strain>
    </source>
</reference>
<dbReference type="InterPro" id="IPR036249">
    <property type="entry name" value="Thioredoxin-like_sf"/>
</dbReference>
<dbReference type="AlphaFoldDB" id="A0A4Z0WE64"/>
<keyword evidence="4" id="KW-1185">Reference proteome</keyword>
<comment type="caution">
    <text evidence="3">The sequence shown here is derived from an EMBL/GenBank/DDBJ whole genome shotgun (WGS) entry which is preliminary data.</text>
</comment>
<dbReference type="SUPFAM" id="SSF52833">
    <property type="entry name" value="Thioredoxin-like"/>
    <property type="match status" value="1"/>
</dbReference>
<evidence type="ECO:0000259" key="2">
    <source>
        <dbReference type="Pfam" id="PF01323"/>
    </source>
</evidence>
<dbReference type="Gene3D" id="3.40.30.10">
    <property type="entry name" value="Glutaredoxin"/>
    <property type="match status" value="1"/>
</dbReference>
<dbReference type="InterPro" id="IPR001853">
    <property type="entry name" value="DSBA-like_thioredoxin_dom"/>
</dbReference>